<dbReference type="FunFam" id="3.40.50.11540:FF:000001">
    <property type="entry name" value="NADH dehydrogenase [ubiquinone] flavoprotein 1, mitochondrial"/>
    <property type="match status" value="1"/>
</dbReference>
<dbReference type="InterPro" id="IPR042128">
    <property type="entry name" value="NuoE_dom"/>
</dbReference>
<dbReference type="SUPFAM" id="SSF142984">
    <property type="entry name" value="Nqo1 middle domain-like"/>
    <property type="match status" value="1"/>
</dbReference>
<evidence type="ECO:0000256" key="3">
    <source>
        <dbReference type="ARBA" id="ARBA00002378"/>
    </source>
</evidence>
<dbReference type="InterPro" id="IPR019575">
    <property type="entry name" value="Nuop51_4Fe4S-bd"/>
</dbReference>
<evidence type="ECO:0000256" key="6">
    <source>
        <dbReference type="ARBA" id="ARBA00022723"/>
    </source>
</evidence>
<keyword evidence="6" id="KW-0479">Metal-binding</keyword>
<comment type="cofactor">
    <cofactor evidence="2">
        <name>[4Fe-4S] cluster</name>
        <dbReference type="ChEBI" id="CHEBI:49883"/>
    </cofactor>
</comment>
<evidence type="ECO:0000256" key="1">
    <source>
        <dbReference type="ARBA" id="ARBA00001917"/>
    </source>
</evidence>
<dbReference type="Proteomes" id="UP000254343">
    <property type="component" value="Unassembled WGS sequence"/>
</dbReference>
<dbReference type="InterPro" id="IPR011538">
    <property type="entry name" value="Nuo51_FMN-bd"/>
</dbReference>
<evidence type="ECO:0000256" key="7">
    <source>
        <dbReference type="ARBA" id="ARBA00023004"/>
    </source>
</evidence>
<dbReference type="Pfam" id="PF01512">
    <property type="entry name" value="Complex1_51K"/>
    <property type="match status" value="1"/>
</dbReference>
<dbReference type="Gene3D" id="3.10.20.600">
    <property type="match status" value="1"/>
</dbReference>
<dbReference type="InterPro" id="IPR041921">
    <property type="entry name" value="NuoE_N"/>
</dbReference>
<dbReference type="SUPFAM" id="SSF142019">
    <property type="entry name" value="Nqo1 FMN-binding domain-like"/>
    <property type="match status" value="1"/>
</dbReference>
<keyword evidence="8" id="KW-0411">Iron-sulfur</keyword>
<evidence type="ECO:0000259" key="9">
    <source>
        <dbReference type="SMART" id="SM00928"/>
    </source>
</evidence>
<proteinExistence type="inferred from homology"/>
<dbReference type="InterPro" id="IPR037225">
    <property type="entry name" value="Nuo51_FMN-bd_sf"/>
</dbReference>
<dbReference type="GO" id="GO:0010181">
    <property type="term" value="F:FMN binding"/>
    <property type="evidence" value="ECO:0007669"/>
    <property type="project" value="InterPro"/>
</dbReference>
<dbReference type="OrthoDB" id="9761899at2"/>
<dbReference type="EMBL" id="UIGB01000001">
    <property type="protein sequence ID" value="SUU86427.1"/>
    <property type="molecule type" value="Genomic_DNA"/>
</dbReference>
<dbReference type="InterPro" id="IPR036249">
    <property type="entry name" value="Thioredoxin-like_sf"/>
</dbReference>
<dbReference type="EC" id="1.6.5.11" evidence="10"/>
<comment type="function">
    <text evidence="3">NDH-1 shuttles electrons from NADH, via FMN and iron-sulfur (Fe-S) centers, to quinones in the respiratory chain. The immediate electron acceptor for the enzyme in this species is believed to be ubiquinone. Couples the redox reaction to proton translocation (for every two electrons transferred, four hydrogen ions are translocated across the cytoplasmic membrane), and thus conserves the redox energy in a proton gradient.</text>
</comment>
<dbReference type="Pfam" id="PF10589">
    <property type="entry name" value="NADH_4Fe-4S"/>
    <property type="match status" value="1"/>
</dbReference>
<dbReference type="GO" id="GO:0051539">
    <property type="term" value="F:4 iron, 4 sulfur cluster binding"/>
    <property type="evidence" value="ECO:0007669"/>
    <property type="project" value="UniProtKB-KW"/>
</dbReference>
<reference evidence="10 11" key="1">
    <citation type="submission" date="2018-06" db="EMBL/GenBank/DDBJ databases">
        <authorList>
            <consortium name="Pathogen Informatics"/>
            <person name="Doyle S."/>
        </authorList>
    </citation>
    <scope>NUCLEOTIDE SEQUENCE [LARGE SCALE GENOMIC DNA]</scope>
    <source>
        <strain evidence="10 11">NCTC12722</strain>
    </source>
</reference>
<dbReference type="PANTHER" id="PTHR43578:SF3">
    <property type="entry name" value="NADH-QUINONE OXIDOREDUCTASE SUBUNIT F"/>
    <property type="match status" value="1"/>
</dbReference>
<evidence type="ECO:0000256" key="5">
    <source>
        <dbReference type="ARBA" id="ARBA00022485"/>
    </source>
</evidence>
<dbReference type="Gene3D" id="3.40.50.11540">
    <property type="entry name" value="NADH-ubiquinone oxidoreductase 51kDa subunit"/>
    <property type="match status" value="1"/>
</dbReference>
<dbReference type="AlphaFoldDB" id="A0A380WE21"/>
<accession>A0A380WE21</accession>
<dbReference type="SUPFAM" id="SSF140490">
    <property type="entry name" value="Nqo1C-terminal domain-like"/>
    <property type="match status" value="1"/>
</dbReference>
<name>A0A380WE21_AFIFE</name>
<dbReference type="RefSeq" id="WP_002717250.1">
    <property type="nucleotide sequence ID" value="NZ_UFSI01000001.1"/>
</dbReference>
<protein>
    <submittedName>
        <fullName evidence="10">NADH-quinone oxidoreductase subunit 1</fullName>
        <ecNumber evidence="10">1.6.5.11</ecNumber>
    </submittedName>
</protein>
<keyword evidence="7" id="KW-0408">Iron</keyword>
<dbReference type="GO" id="GO:0046872">
    <property type="term" value="F:metal ion binding"/>
    <property type="evidence" value="ECO:0007669"/>
    <property type="project" value="UniProtKB-KW"/>
</dbReference>
<dbReference type="Gene3D" id="6.10.250.1450">
    <property type="match status" value="1"/>
</dbReference>
<dbReference type="CDD" id="cd03064">
    <property type="entry name" value="TRX_Fd_NuoE"/>
    <property type="match status" value="1"/>
</dbReference>
<dbReference type="Gene3D" id="3.40.30.10">
    <property type="entry name" value="Glutaredoxin"/>
    <property type="match status" value="1"/>
</dbReference>
<dbReference type="InterPro" id="IPR037207">
    <property type="entry name" value="Nuop51_4Fe4S-bd_sf"/>
</dbReference>
<dbReference type="Pfam" id="PF10531">
    <property type="entry name" value="SLBB"/>
    <property type="match status" value="1"/>
</dbReference>
<dbReference type="PROSITE" id="PS00645">
    <property type="entry name" value="COMPLEX1_51K_2"/>
    <property type="match status" value="1"/>
</dbReference>
<dbReference type="InterPro" id="IPR001949">
    <property type="entry name" value="NADH-UbQ_OxRdtase_51kDa_CS"/>
</dbReference>
<comment type="similarity">
    <text evidence="4">Belongs to the complex I 51 kDa subunit family.</text>
</comment>
<dbReference type="Pfam" id="PF01257">
    <property type="entry name" value="2Fe-2S_thioredx"/>
    <property type="match status" value="1"/>
</dbReference>
<dbReference type="Gene3D" id="1.10.10.1590">
    <property type="entry name" value="NADH-quinone oxidoreductase subunit E"/>
    <property type="match status" value="1"/>
</dbReference>
<dbReference type="GO" id="GO:0008137">
    <property type="term" value="F:NADH dehydrogenase (ubiquinone) activity"/>
    <property type="evidence" value="ECO:0007669"/>
    <property type="project" value="InterPro"/>
</dbReference>
<evidence type="ECO:0000256" key="4">
    <source>
        <dbReference type="ARBA" id="ARBA00007523"/>
    </source>
</evidence>
<dbReference type="Gene3D" id="1.20.1440.230">
    <property type="entry name" value="NADH-ubiquinone oxidoreductase 51kDa subunit, iron-sulphur binding domain"/>
    <property type="match status" value="1"/>
</dbReference>
<evidence type="ECO:0000313" key="11">
    <source>
        <dbReference type="Proteomes" id="UP000254343"/>
    </source>
</evidence>
<keyword evidence="5" id="KW-0004">4Fe-4S</keyword>
<evidence type="ECO:0000256" key="8">
    <source>
        <dbReference type="ARBA" id="ARBA00023014"/>
    </source>
</evidence>
<feature type="domain" description="NADH-ubiquinone oxidoreductase 51kDa subunit iron-sulphur binding" evidence="9">
    <location>
        <begin position="528"/>
        <end position="573"/>
    </location>
</feature>
<sequence length="617" mass="66301">MDLKFSNAEPSADERDAVDRLLGVGDGGWRGGERDERDHRRAHTGHAARAQRHYVMEALHAVNDRVGWISPGALNYIGRRLNMAPADVYSVATFYALFSTNPRPKRIVHVCTDIACMARGSKEVCADLEKRLGPAGAVNGWKHSPCLGVCERAPAAMAVEAGDPPHEHLIGPATVEEIALALNDGPAVLAAEAPPVMAVPQAGQDGLMLLKRVGQVDPESIDDYLAADGYAGLRRAFEMEPGKVISEVKDSRLMGRGGAAFPAGIKWESTAKQPATPRYLVCNADESEPGTFKDRAILEGDPFALIESMTIAGYAIGAERGYIYLRGEYPRAHRMLHNAIEKARERGFLGENILGKGWSFELEIRRGAGAYICGEETAIFNSIEGYRGEPRSKPPFPFEAGLFNKPTVVNNVETLCNVPLIMRMGGAEYAKIGTEGSTGPKLFCVSGNLVRPGVYEVPFGATLGDIIKLAGGVPQGRKLQAVLLGGAAGVFVRADELHIPLTFEGARANNATLGSGVVLAFDDTVDLPSILLRVARFFRDESCGQCVPCRVGTVRQEEALLRITHNRQDAAAKGRDVGLLRDVGLVMKDASICGLGQAAWNAIESAIDRLGVLEKSI</sequence>
<dbReference type="InterPro" id="IPR019554">
    <property type="entry name" value="Soluble_ligand-bd"/>
</dbReference>
<organism evidence="10 11">
    <name type="scientific">Afipia felis</name>
    <name type="common">Cat scratch disease bacillus</name>
    <dbReference type="NCBI Taxonomy" id="1035"/>
    <lineage>
        <taxon>Bacteria</taxon>
        <taxon>Pseudomonadati</taxon>
        <taxon>Pseudomonadota</taxon>
        <taxon>Alphaproteobacteria</taxon>
        <taxon>Hyphomicrobiales</taxon>
        <taxon>Nitrobacteraceae</taxon>
        <taxon>Afipia</taxon>
    </lineage>
</organism>
<comment type="cofactor">
    <cofactor evidence="1">
        <name>FMN</name>
        <dbReference type="ChEBI" id="CHEBI:58210"/>
    </cofactor>
</comment>
<keyword evidence="10" id="KW-0560">Oxidoreductase</keyword>
<evidence type="ECO:0000256" key="2">
    <source>
        <dbReference type="ARBA" id="ARBA00001966"/>
    </source>
</evidence>
<evidence type="ECO:0000313" key="10">
    <source>
        <dbReference type="EMBL" id="SUU86427.1"/>
    </source>
</evidence>
<gene>
    <name evidence="10" type="primary">nqo1_3</name>
    <name evidence="10" type="ORF">NCTC12722_03653</name>
</gene>
<dbReference type="GO" id="GO:0016491">
    <property type="term" value="F:oxidoreductase activity"/>
    <property type="evidence" value="ECO:0007669"/>
    <property type="project" value="UniProtKB-KW"/>
</dbReference>
<dbReference type="SUPFAM" id="SSF52833">
    <property type="entry name" value="Thioredoxin-like"/>
    <property type="match status" value="1"/>
</dbReference>
<dbReference type="PANTHER" id="PTHR43578">
    <property type="entry name" value="NADH-QUINONE OXIDOREDUCTASE SUBUNIT F"/>
    <property type="match status" value="1"/>
</dbReference>
<dbReference type="SMART" id="SM00928">
    <property type="entry name" value="NADH_4Fe-4S"/>
    <property type="match status" value="1"/>
</dbReference>